<organism evidence="4 5">
    <name type="scientific">Klugiella xanthotipulae</name>
    <dbReference type="NCBI Taxonomy" id="244735"/>
    <lineage>
        <taxon>Bacteria</taxon>
        <taxon>Bacillati</taxon>
        <taxon>Actinomycetota</taxon>
        <taxon>Actinomycetes</taxon>
        <taxon>Micrococcales</taxon>
        <taxon>Microbacteriaceae</taxon>
        <taxon>Klugiella</taxon>
    </lineage>
</organism>
<dbReference type="SUPFAM" id="SSF55729">
    <property type="entry name" value="Acyl-CoA N-acyltransferases (Nat)"/>
    <property type="match status" value="1"/>
</dbReference>
<gene>
    <name evidence="4" type="ORF">FB466_0921</name>
</gene>
<proteinExistence type="predicted"/>
<dbReference type="Gene3D" id="3.40.630.30">
    <property type="match status" value="1"/>
</dbReference>
<comment type="caution">
    <text evidence="4">The sequence shown here is derived from an EMBL/GenBank/DDBJ whole genome shotgun (WGS) entry which is preliminary data.</text>
</comment>
<evidence type="ECO:0000313" key="5">
    <source>
        <dbReference type="Proteomes" id="UP000318331"/>
    </source>
</evidence>
<evidence type="ECO:0000256" key="1">
    <source>
        <dbReference type="ARBA" id="ARBA00022679"/>
    </source>
</evidence>
<feature type="domain" description="N-acetyltransferase" evidence="3">
    <location>
        <begin position="6"/>
        <end position="163"/>
    </location>
</feature>
<dbReference type="PROSITE" id="PS51186">
    <property type="entry name" value="GNAT"/>
    <property type="match status" value="1"/>
</dbReference>
<dbReference type="EMBL" id="VFPN01000001">
    <property type="protein sequence ID" value="TQM66098.1"/>
    <property type="molecule type" value="Genomic_DNA"/>
</dbReference>
<dbReference type="Pfam" id="PF00583">
    <property type="entry name" value="Acetyltransf_1"/>
    <property type="match status" value="1"/>
</dbReference>
<evidence type="ECO:0000259" key="3">
    <source>
        <dbReference type="PROSITE" id="PS51186"/>
    </source>
</evidence>
<sequence length="183" mass="19402">MSSNPPTFRPLTTGDHAILLSATLLNLTWNGPRFTAADILADPALAHYTRLNPARGDFGLVATRRGAWVGAVWLLLLPAHDPGYGWVAEGVPELSVCVRPGHQREGIGRALMVRALASARNRGLPAVSLSVEAGNGARALYESLGFTDAPPPALAGTMIRRLSDPSTTPGEFCAKNDEINVDL</sequence>
<evidence type="ECO:0000313" key="4">
    <source>
        <dbReference type="EMBL" id="TQM66098.1"/>
    </source>
</evidence>
<name>A0A543I692_9MICO</name>
<dbReference type="Proteomes" id="UP000318331">
    <property type="component" value="Unassembled WGS sequence"/>
</dbReference>
<accession>A0A543I692</accession>
<dbReference type="GO" id="GO:0016747">
    <property type="term" value="F:acyltransferase activity, transferring groups other than amino-acyl groups"/>
    <property type="evidence" value="ECO:0007669"/>
    <property type="project" value="InterPro"/>
</dbReference>
<keyword evidence="2" id="KW-0012">Acyltransferase</keyword>
<dbReference type="InterPro" id="IPR000182">
    <property type="entry name" value="GNAT_dom"/>
</dbReference>
<keyword evidence="1 4" id="KW-0808">Transferase</keyword>
<protein>
    <submittedName>
        <fullName evidence="4">Acetyltransferase (GNAT) family protein</fullName>
    </submittedName>
</protein>
<evidence type="ECO:0000256" key="2">
    <source>
        <dbReference type="ARBA" id="ARBA00023315"/>
    </source>
</evidence>
<dbReference type="InterPro" id="IPR016181">
    <property type="entry name" value="Acyl_CoA_acyltransferase"/>
</dbReference>
<dbReference type="CDD" id="cd04301">
    <property type="entry name" value="NAT_SF"/>
    <property type="match status" value="1"/>
</dbReference>
<keyword evidence="5" id="KW-1185">Reference proteome</keyword>
<dbReference type="AlphaFoldDB" id="A0A543I692"/>
<dbReference type="PANTHER" id="PTHR43072">
    <property type="entry name" value="N-ACETYLTRANSFERASE"/>
    <property type="match status" value="1"/>
</dbReference>
<dbReference type="OrthoDB" id="9790865at2"/>
<dbReference type="RefSeq" id="WP_141916169.1">
    <property type="nucleotide sequence ID" value="NZ_BAAAYS010000027.1"/>
</dbReference>
<reference evidence="4 5" key="1">
    <citation type="submission" date="2019-06" db="EMBL/GenBank/DDBJ databases">
        <title>Sequencing the genomes of 1000 actinobacteria strains.</title>
        <authorList>
            <person name="Klenk H.-P."/>
        </authorList>
    </citation>
    <scope>NUCLEOTIDE SEQUENCE [LARGE SCALE GENOMIC DNA]</scope>
    <source>
        <strain evidence="4 5">DSM 18031</strain>
    </source>
</reference>
<dbReference type="PANTHER" id="PTHR43072:SF23">
    <property type="entry name" value="UPF0039 PROTEIN C11D3.02C"/>
    <property type="match status" value="1"/>
</dbReference>